<evidence type="ECO:0000256" key="2">
    <source>
        <dbReference type="ARBA" id="ARBA00022747"/>
    </source>
</evidence>
<comment type="subunit">
    <text evidence="4">The methyltransferase is composed of M and S polypeptides.</text>
</comment>
<dbReference type="AlphaFoldDB" id="A0A371IL02"/>
<dbReference type="PANTHER" id="PTHR43140">
    <property type="entry name" value="TYPE-1 RESTRICTION ENZYME ECOKI SPECIFICITY PROTEIN"/>
    <property type="match status" value="1"/>
</dbReference>
<comment type="similarity">
    <text evidence="1">Belongs to the type-I restriction system S methylase family.</text>
</comment>
<keyword evidence="6" id="KW-0378">Hydrolase</keyword>
<keyword evidence="6" id="KW-0255">Endonuclease</keyword>
<comment type="caution">
    <text evidence="6">The sequence shown here is derived from an EMBL/GenBank/DDBJ whole genome shotgun (WGS) entry which is preliminary data.</text>
</comment>
<dbReference type="STRING" id="1871336.BBG48_04865"/>
<protein>
    <submittedName>
        <fullName evidence="6">Restriction endonuclease subunit S</fullName>
    </submittedName>
</protein>
<dbReference type="Gene3D" id="3.90.220.20">
    <property type="entry name" value="DNA methylase specificity domains"/>
    <property type="match status" value="2"/>
</dbReference>
<evidence type="ECO:0000256" key="1">
    <source>
        <dbReference type="ARBA" id="ARBA00010923"/>
    </source>
</evidence>
<dbReference type="RefSeq" id="WP_094754486.1">
    <property type="nucleotide sequence ID" value="NZ_MBEW02000011.1"/>
</dbReference>
<proteinExistence type="inferred from homology"/>
<name>A0A371IL02_9FIRM</name>
<dbReference type="CDD" id="cd17246">
    <property type="entry name" value="RMtype1_S_SonII-TRD2-CR2_like"/>
    <property type="match status" value="1"/>
</dbReference>
<sequence length="445" mass="49821">MKCIEDEIPFEVPDGWEWERLGNISTIARGGSPRPIKAFLTNDAKGVNWIKIGDTEKDGKYIFSTKERIKPEGVSKSRFVKSGDFLLTNSMSFGRPYILKTEGCIHDGWLVIGDIELIFDQDYLYYALSAKYMYQTMAIMAGGSTVDNLNSDLVKSLMFPIPPINEQKYIARKVSDLLELVESIKSNEETIVGEISLIKSKILDLAIRGELVPQDPNDEPASVLLDRIRAEKEELIKAGKIKRDKKESVIFKGEDNSYYENLPSNWALTSLGMISKVITKGTTPRGGNVSYTSSGIGFLRAENILGYDKLNLDNLKYVDDKTHTGFLKRSILESNDILITIAGTLGRTAIVTESALPLNTNQAVALVRLVTTKFVNIKYLIYAINSSKIKKDLLHQEVAMAIPNLSLENIYDCKIPLPPIEEQNRISEVIDKIFVVLDIIEQSLN</sequence>
<feature type="domain" description="Type I restriction modification DNA specificity" evidence="5">
    <location>
        <begin position="13"/>
        <end position="187"/>
    </location>
</feature>
<dbReference type="CDD" id="cd17283">
    <property type="entry name" value="RMtype1_S_Hpy180ORF7835P_TRD2-CR2_like"/>
    <property type="match status" value="1"/>
</dbReference>
<evidence type="ECO:0000256" key="3">
    <source>
        <dbReference type="ARBA" id="ARBA00023125"/>
    </source>
</evidence>
<accession>A0A371IL02</accession>
<keyword evidence="2" id="KW-0680">Restriction system</keyword>
<dbReference type="InterPro" id="IPR000055">
    <property type="entry name" value="Restrct_endonuc_typeI_TRD"/>
</dbReference>
<dbReference type="EMBL" id="MBEW02000011">
    <property type="protein sequence ID" value="RDY21172.1"/>
    <property type="molecule type" value="Genomic_DNA"/>
</dbReference>
<dbReference type="Proteomes" id="UP000093352">
    <property type="component" value="Unassembled WGS sequence"/>
</dbReference>
<evidence type="ECO:0000256" key="4">
    <source>
        <dbReference type="ARBA" id="ARBA00038652"/>
    </source>
</evidence>
<keyword evidence="7" id="KW-1185">Reference proteome</keyword>
<organism evidence="6 7">
    <name type="scientific">Criibacterium bergeronii</name>
    <dbReference type="NCBI Taxonomy" id="1871336"/>
    <lineage>
        <taxon>Bacteria</taxon>
        <taxon>Bacillati</taxon>
        <taxon>Bacillota</taxon>
        <taxon>Clostridia</taxon>
        <taxon>Peptostreptococcales</taxon>
        <taxon>Filifactoraceae</taxon>
        <taxon>Criibacterium</taxon>
    </lineage>
</organism>
<dbReference type="SUPFAM" id="SSF116734">
    <property type="entry name" value="DNA methylase specificity domain"/>
    <property type="match status" value="2"/>
</dbReference>
<dbReference type="GO" id="GO:0004519">
    <property type="term" value="F:endonuclease activity"/>
    <property type="evidence" value="ECO:0007669"/>
    <property type="project" value="UniProtKB-KW"/>
</dbReference>
<evidence type="ECO:0000313" key="7">
    <source>
        <dbReference type="Proteomes" id="UP000093352"/>
    </source>
</evidence>
<reference evidence="6 7" key="1">
    <citation type="journal article" date="2016" name="Genome Announc.">
        <title>Draft Genome Sequence of Criibacterium bergeronii gen. nov., sp. nov., Strain CCRI-22567T, Isolated from a Vaginal Sample from a Woman with Bacterial Vaginosis.</title>
        <authorList>
            <person name="Maheux A.F."/>
            <person name="Berube E."/>
            <person name="Boudreau D.K."/>
            <person name="Raymond F."/>
            <person name="Corbeil J."/>
            <person name="Roy P.H."/>
            <person name="Boissinot M."/>
            <person name="Omar R.F."/>
        </authorList>
    </citation>
    <scope>NUCLEOTIDE SEQUENCE [LARGE SCALE GENOMIC DNA]</scope>
    <source>
        <strain evidence="6 7">CCRI-22567</strain>
    </source>
</reference>
<feature type="domain" description="Type I restriction modification DNA specificity" evidence="5">
    <location>
        <begin position="265"/>
        <end position="444"/>
    </location>
</feature>
<evidence type="ECO:0000259" key="5">
    <source>
        <dbReference type="Pfam" id="PF01420"/>
    </source>
</evidence>
<gene>
    <name evidence="6" type="ORF">BBG48_006520</name>
</gene>
<dbReference type="GO" id="GO:0009307">
    <property type="term" value="P:DNA restriction-modification system"/>
    <property type="evidence" value="ECO:0007669"/>
    <property type="project" value="UniProtKB-KW"/>
</dbReference>
<dbReference type="PANTHER" id="PTHR43140:SF1">
    <property type="entry name" value="TYPE I RESTRICTION ENZYME ECOKI SPECIFICITY SUBUNIT"/>
    <property type="match status" value="1"/>
</dbReference>
<dbReference type="Pfam" id="PF01420">
    <property type="entry name" value="Methylase_S"/>
    <property type="match status" value="2"/>
</dbReference>
<dbReference type="InterPro" id="IPR044946">
    <property type="entry name" value="Restrct_endonuc_typeI_TRD_sf"/>
</dbReference>
<dbReference type="InterPro" id="IPR051212">
    <property type="entry name" value="Type-I_RE_S_subunit"/>
</dbReference>
<evidence type="ECO:0000313" key="6">
    <source>
        <dbReference type="EMBL" id="RDY21172.1"/>
    </source>
</evidence>
<dbReference type="GO" id="GO:0003677">
    <property type="term" value="F:DNA binding"/>
    <property type="evidence" value="ECO:0007669"/>
    <property type="project" value="UniProtKB-KW"/>
</dbReference>
<keyword evidence="3" id="KW-0238">DNA-binding</keyword>
<keyword evidence="6" id="KW-0540">Nuclease</keyword>